<reference evidence="5 6" key="1">
    <citation type="journal article" date="2014" name="Genome Announc.">
        <title>Draft Genome Sequences of Two Isolates of the Roseobacter Group, Sulfitobacter sp. Strains 3SOLIMAR09 and 1FIGIMAR09, from Harbors of Mallorca Island (Mediterranean Sea).</title>
        <authorList>
            <person name="Mas-Llado M."/>
            <person name="Pina-Villalonga J.M."/>
            <person name="Brunet-Galmes I."/>
            <person name="Nogales B."/>
            <person name="Bosch R."/>
        </authorList>
    </citation>
    <scope>NUCLEOTIDE SEQUENCE [LARGE SCALE GENOMIC DNA]</scope>
    <source>
        <strain evidence="5 6">1FIGIMAR09</strain>
    </source>
</reference>
<dbReference type="InterPro" id="IPR028082">
    <property type="entry name" value="Peripla_BP_I"/>
</dbReference>
<evidence type="ECO:0000313" key="6">
    <source>
        <dbReference type="Proteomes" id="UP000027337"/>
    </source>
</evidence>
<keyword evidence="1" id="KW-0805">Transcription regulation</keyword>
<dbReference type="Proteomes" id="UP000027337">
    <property type="component" value="Unassembled WGS sequence"/>
</dbReference>
<dbReference type="STRING" id="83219.PM02_16410"/>
<accession>A0A061SJR2</accession>
<dbReference type="SUPFAM" id="SSF53822">
    <property type="entry name" value="Periplasmic binding protein-like I"/>
    <property type="match status" value="1"/>
</dbReference>
<proteinExistence type="predicted"/>
<dbReference type="GO" id="GO:0000976">
    <property type="term" value="F:transcription cis-regulatory region binding"/>
    <property type="evidence" value="ECO:0007669"/>
    <property type="project" value="TreeGrafter"/>
</dbReference>
<dbReference type="Pfam" id="PF00356">
    <property type="entry name" value="LacI"/>
    <property type="match status" value="1"/>
</dbReference>
<keyword evidence="6" id="KW-1185">Reference proteome</keyword>
<dbReference type="PANTHER" id="PTHR30146">
    <property type="entry name" value="LACI-RELATED TRANSCRIPTIONAL REPRESSOR"/>
    <property type="match status" value="1"/>
</dbReference>
<dbReference type="GO" id="GO:0003700">
    <property type="term" value="F:DNA-binding transcription factor activity"/>
    <property type="evidence" value="ECO:0007669"/>
    <property type="project" value="TreeGrafter"/>
</dbReference>
<dbReference type="AlphaFoldDB" id="A0A061SJR2"/>
<dbReference type="Gene3D" id="3.40.50.2300">
    <property type="match status" value="2"/>
</dbReference>
<sequence>MKATISDIAAAAEVSTATVDRVLNGRSGVKAANRYRVLDAAAKLGYLPETGDLSMPAKPARLEFFLPVGGNRFLENLAFQIEDYCLRLPLVSECKVTRLPDASPSTLLAALDNLDPNTAGLGVVAVDDPKTRAAIQRLVEAGVRVVTIASDLPSSMRANYVGVDNRIAGRTAAKLMGSMLSKEDAKIALFLGSRRYRGHDERESGFRSVLSEEFPHLRVIEAVEINDDAERGYQRAASILARHPDLGGIYVAGGGRSGVIKAVEDRGDAPGLILFCHDLTDQTRKFLLNDRVTVVIDQNARLMAEQATIQLLGSLASSAPYLTKKFIEPRVITRENIPAM</sequence>
<dbReference type="EMBL" id="JEMU01000016">
    <property type="protein sequence ID" value="KAJ01966.1"/>
    <property type="molecule type" value="Genomic_DNA"/>
</dbReference>
<dbReference type="Gene3D" id="1.10.260.40">
    <property type="entry name" value="lambda repressor-like DNA-binding domains"/>
    <property type="match status" value="1"/>
</dbReference>
<dbReference type="PROSITE" id="PS00356">
    <property type="entry name" value="HTH_LACI_1"/>
    <property type="match status" value="1"/>
</dbReference>
<dbReference type="eggNOG" id="COG1879">
    <property type="taxonomic scope" value="Bacteria"/>
</dbReference>
<dbReference type="SUPFAM" id="SSF47413">
    <property type="entry name" value="lambda repressor-like DNA-binding domains"/>
    <property type="match status" value="1"/>
</dbReference>
<dbReference type="PROSITE" id="PS50932">
    <property type="entry name" value="HTH_LACI_2"/>
    <property type="match status" value="1"/>
</dbReference>
<dbReference type="PANTHER" id="PTHR30146:SF152">
    <property type="entry name" value="TRANSCRIPTIONAL REGULATORY PROTEIN"/>
    <property type="match status" value="1"/>
</dbReference>
<dbReference type="CDD" id="cd06307">
    <property type="entry name" value="PBP1_sugar_binding"/>
    <property type="match status" value="1"/>
</dbReference>
<gene>
    <name evidence="5" type="ORF">PM02_16410</name>
</gene>
<comment type="caution">
    <text evidence="5">The sequence shown here is derived from an EMBL/GenBank/DDBJ whole genome shotgun (WGS) entry which is preliminary data.</text>
</comment>
<evidence type="ECO:0000256" key="3">
    <source>
        <dbReference type="ARBA" id="ARBA00023163"/>
    </source>
</evidence>
<dbReference type="InterPro" id="IPR000843">
    <property type="entry name" value="HTH_LacI"/>
</dbReference>
<keyword evidence="2" id="KW-0238">DNA-binding</keyword>
<evidence type="ECO:0000256" key="2">
    <source>
        <dbReference type="ARBA" id="ARBA00023125"/>
    </source>
</evidence>
<name>A0A061SJR2_9RHOB</name>
<dbReference type="Pfam" id="PF13407">
    <property type="entry name" value="Peripla_BP_4"/>
    <property type="match status" value="1"/>
</dbReference>
<dbReference type="SMART" id="SM00354">
    <property type="entry name" value="HTH_LACI"/>
    <property type="match status" value="1"/>
</dbReference>
<dbReference type="RefSeq" id="WP_037910529.1">
    <property type="nucleotide sequence ID" value="NZ_JEMU01000016.1"/>
</dbReference>
<keyword evidence="3" id="KW-0804">Transcription</keyword>
<evidence type="ECO:0000259" key="4">
    <source>
        <dbReference type="PROSITE" id="PS50932"/>
    </source>
</evidence>
<protein>
    <submittedName>
        <fullName evidence="5">LacI family transcriptional regulator</fullName>
    </submittedName>
</protein>
<dbReference type="CDD" id="cd01392">
    <property type="entry name" value="HTH_LacI"/>
    <property type="match status" value="1"/>
</dbReference>
<evidence type="ECO:0000313" key="5">
    <source>
        <dbReference type="EMBL" id="KAJ01966.1"/>
    </source>
</evidence>
<evidence type="ECO:0000256" key="1">
    <source>
        <dbReference type="ARBA" id="ARBA00023015"/>
    </source>
</evidence>
<dbReference type="InterPro" id="IPR010982">
    <property type="entry name" value="Lambda_DNA-bd_dom_sf"/>
</dbReference>
<organism evidence="5 6">
    <name type="scientific">Sulfitobacter mediterraneus</name>
    <dbReference type="NCBI Taxonomy" id="83219"/>
    <lineage>
        <taxon>Bacteria</taxon>
        <taxon>Pseudomonadati</taxon>
        <taxon>Pseudomonadota</taxon>
        <taxon>Alphaproteobacteria</taxon>
        <taxon>Rhodobacterales</taxon>
        <taxon>Roseobacteraceae</taxon>
        <taxon>Sulfitobacter</taxon>
    </lineage>
</organism>
<feature type="domain" description="HTH lacI-type" evidence="4">
    <location>
        <begin position="3"/>
        <end position="48"/>
    </location>
</feature>
<dbReference type="InterPro" id="IPR025997">
    <property type="entry name" value="SBP_2_dom"/>
</dbReference>